<dbReference type="InterPro" id="IPR004360">
    <property type="entry name" value="Glyas_Fos-R_dOase_dom"/>
</dbReference>
<organism evidence="2 3">
    <name type="scientific">Gemmobacter aquatilis</name>
    <dbReference type="NCBI Taxonomy" id="933059"/>
    <lineage>
        <taxon>Bacteria</taxon>
        <taxon>Pseudomonadati</taxon>
        <taxon>Pseudomonadota</taxon>
        <taxon>Alphaproteobacteria</taxon>
        <taxon>Rhodobacterales</taxon>
        <taxon>Paracoccaceae</taxon>
        <taxon>Gemmobacter</taxon>
    </lineage>
</organism>
<dbReference type="InterPro" id="IPR029068">
    <property type="entry name" value="Glyas_Bleomycin-R_OHBP_Dase"/>
</dbReference>
<dbReference type="EMBL" id="FOCE01000012">
    <property type="protein sequence ID" value="SEO13400.1"/>
    <property type="molecule type" value="Genomic_DNA"/>
</dbReference>
<accession>A0A1H8M813</accession>
<evidence type="ECO:0000259" key="1">
    <source>
        <dbReference type="PROSITE" id="PS51819"/>
    </source>
</evidence>
<reference evidence="2 3" key="1">
    <citation type="submission" date="2016-10" db="EMBL/GenBank/DDBJ databases">
        <authorList>
            <person name="de Groot N.N."/>
        </authorList>
    </citation>
    <scope>NUCLEOTIDE SEQUENCE [LARGE SCALE GENOMIC DNA]</scope>
    <source>
        <strain evidence="2 3">DSM 3857</strain>
    </source>
</reference>
<dbReference type="InterPro" id="IPR050383">
    <property type="entry name" value="GlyoxalaseI/FosfomycinResist"/>
</dbReference>
<keyword evidence="2" id="KW-0560">Oxidoreductase</keyword>
<sequence length="134" mass="14522">MRATAILETVIYADDPQGCAAFYRRVFGLEPVREVPGRFAFLRCGAQMLLIFAPGASSDPAQQHGIPAHGATGAGHLCFRAADLAELDRWKAHLRGEGVEIEHEHDWPSGGRSIYLRDPAGNSVEIAEAAIWGL</sequence>
<dbReference type="RefSeq" id="WP_091303365.1">
    <property type="nucleotide sequence ID" value="NZ_FOCE01000012.1"/>
</dbReference>
<dbReference type="Proteomes" id="UP000198761">
    <property type="component" value="Unassembled WGS sequence"/>
</dbReference>
<keyword evidence="2" id="KW-0223">Dioxygenase</keyword>
<dbReference type="GO" id="GO:0051213">
    <property type="term" value="F:dioxygenase activity"/>
    <property type="evidence" value="ECO:0007669"/>
    <property type="project" value="UniProtKB-KW"/>
</dbReference>
<dbReference type="OrthoDB" id="9812656at2"/>
<dbReference type="Gene3D" id="3.10.180.10">
    <property type="entry name" value="2,3-Dihydroxybiphenyl 1,2-Dioxygenase, domain 1"/>
    <property type="match status" value="1"/>
</dbReference>
<evidence type="ECO:0000313" key="2">
    <source>
        <dbReference type="EMBL" id="SEO13400.1"/>
    </source>
</evidence>
<dbReference type="InterPro" id="IPR037523">
    <property type="entry name" value="VOC_core"/>
</dbReference>
<evidence type="ECO:0000313" key="3">
    <source>
        <dbReference type="Proteomes" id="UP000198761"/>
    </source>
</evidence>
<dbReference type="PROSITE" id="PS51819">
    <property type="entry name" value="VOC"/>
    <property type="match status" value="1"/>
</dbReference>
<dbReference type="Pfam" id="PF00903">
    <property type="entry name" value="Glyoxalase"/>
    <property type="match status" value="1"/>
</dbReference>
<name>A0A1H8M813_9RHOB</name>
<dbReference type="PANTHER" id="PTHR21366">
    <property type="entry name" value="GLYOXALASE FAMILY PROTEIN"/>
    <property type="match status" value="1"/>
</dbReference>
<protein>
    <submittedName>
        <fullName evidence="2">Catechol 2,3-dioxygenase</fullName>
    </submittedName>
</protein>
<feature type="domain" description="VOC" evidence="1">
    <location>
        <begin position="5"/>
        <end position="129"/>
    </location>
</feature>
<gene>
    <name evidence="2" type="ORF">SAMN04488103_112107</name>
</gene>
<proteinExistence type="predicted"/>
<keyword evidence="3" id="KW-1185">Reference proteome</keyword>
<dbReference type="PANTHER" id="PTHR21366:SF22">
    <property type="entry name" value="VOC DOMAIN-CONTAINING PROTEIN"/>
    <property type="match status" value="1"/>
</dbReference>
<dbReference type="SUPFAM" id="SSF54593">
    <property type="entry name" value="Glyoxalase/Bleomycin resistance protein/Dihydroxybiphenyl dioxygenase"/>
    <property type="match status" value="1"/>
</dbReference>
<dbReference type="STRING" id="933059.SAMN04488103_112107"/>
<dbReference type="AlphaFoldDB" id="A0A1H8M813"/>